<dbReference type="EMBL" id="AOPZ01000119">
    <property type="protein sequence ID" value="EPH44081.1"/>
    <property type="molecule type" value="Genomic_DNA"/>
</dbReference>
<dbReference type="InterPro" id="IPR002912">
    <property type="entry name" value="ACT_dom"/>
</dbReference>
<sequence>MTVPAATPRPQVSAALRPAGADVEADREGATVRLAGCCTPVPPDEITGFAVRGGVVTVHRIACPAVARMTEVGRPEVGVRWGDTTECRVTLVAESFGRAHLLADLTEAIALEGAAIISATVEPPTQQRVRHTYTLQLPDAAHLPGLMRAMRNVPGVFDVSRAQHRAAAAP</sequence>
<accession>S3ZKS5</accession>
<dbReference type="PATRIC" id="fig|1286094.4.peg.2856"/>
<organism evidence="3 4">
    <name type="scientific">Streptomyces aurantiacus JA 4570</name>
    <dbReference type="NCBI Taxonomy" id="1286094"/>
    <lineage>
        <taxon>Bacteria</taxon>
        <taxon>Bacillati</taxon>
        <taxon>Actinomycetota</taxon>
        <taxon>Actinomycetes</taxon>
        <taxon>Kitasatosporales</taxon>
        <taxon>Streptomycetaceae</taxon>
        <taxon>Streptomyces</taxon>
        <taxon>Streptomyces aurantiacus group</taxon>
    </lineage>
</organism>
<keyword evidence="3" id="KW-0418">Kinase</keyword>
<dbReference type="AlphaFoldDB" id="S3ZKS5"/>
<evidence type="ECO:0000313" key="3">
    <source>
        <dbReference type="EMBL" id="EPH44081.1"/>
    </source>
</evidence>
<dbReference type="Proteomes" id="UP000014629">
    <property type="component" value="Unassembled WGS sequence"/>
</dbReference>
<feature type="region of interest" description="Disordered" evidence="1">
    <location>
        <begin position="1"/>
        <end position="20"/>
    </location>
</feature>
<dbReference type="GO" id="GO:0016301">
    <property type="term" value="F:kinase activity"/>
    <property type="evidence" value="ECO:0007669"/>
    <property type="project" value="UniProtKB-KW"/>
</dbReference>
<dbReference type="Gene3D" id="3.30.70.260">
    <property type="match status" value="1"/>
</dbReference>
<name>S3ZKS5_9ACTN</name>
<gene>
    <name evidence="3" type="ORF">STRAU_2887</name>
</gene>
<proteinExistence type="predicted"/>
<feature type="domain" description="ACT" evidence="2">
    <location>
        <begin position="90"/>
        <end position="164"/>
    </location>
</feature>
<evidence type="ECO:0000256" key="1">
    <source>
        <dbReference type="SAM" id="MobiDB-lite"/>
    </source>
</evidence>
<dbReference type="PROSITE" id="PS51671">
    <property type="entry name" value="ACT"/>
    <property type="match status" value="1"/>
</dbReference>
<reference evidence="3 4" key="1">
    <citation type="submission" date="2013-02" db="EMBL/GenBank/DDBJ databases">
        <title>Draft Genome Sequence of Streptomyces aurantiacus, Which Produces Setomimycin.</title>
        <authorList>
            <person name="Gruening B.A."/>
            <person name="Praeg A."/>
            <person name="Erxleben A."/>
            <person name="Guenther S."/>
            <person name="Mueller M."/>
        </authorList>
    </citation>
    <scope>NUCLEOTIDE SEQUENCE [LARGE SCALE GENOMIC DNA]</scope>
    <source>
        <strain evidence="3 4">JA 4570</strain>
    </source>
</reference>
<keyword evidence="4" id="KW-1185">Reference proteome</keyword>
<dbReference type="Pfam" id="PF13291">
    <property type="entry name" value="ACT_4"/>
    <property type="match status" value="1"/>
</dbReference>
<protein>
    <submittedName>
        <fullName evidence="3">Putative GTP pyrophosphokinase</fullName>
    </submittedName>
</protein>
<dbReference type="InterPro" id="IPR045865">
    <property type="entry name" value="ACT-like_dom_sf"/>
</dbReference>
<dbReference type="CDD" id="cd04876">
    <property type="entry name" value="ACT_RelA-SpoT"/>
    <property type="match status" value="1"/>
</dbReference>
<keyword evidence="3" id="KW-0808">Transferase</keyword>
<evidence type="ECO:0000259" key="2">
    <source>
        <dbReference type="PROSITE" id="PS51671"/>
    </source>
</evidence>
<dbReference type="SUPFAM" id="SSF55021">
    <property type="entry name" value="ACT-like"/>
    <property type="match status" value="1"/>
</dbReference>
<evidence type="ECO:0000313" key="4">
    <source>
        <dbReference type="Proteomes" id="UP000014629"/>
    </source>
</evidence>
<comment type="caution">
    <text evidence="3">The sequence shown here is derived from an EMBL/GenBank/DDBJ whole genome shotgun (WGS) entry which is preliminary data.</text>
</comment>